<feature type="domain" description="SpoVT-AbrB" evidence="2">
    <location>
        <begin position="6"/>
        <end position="52"/>
    </location>
</feature>
<evidence type="ECO:0000313" key="4">
    <source>
        <dbReference type="Proteomes" id="UP000286997"/>
    </source>
</evidence>
<name>A0A3S2YW38_9HYPH</name>
<dbReference type="Gene3D" id="2.10.260.10">
    <property type="match status" value="1"/>
</dbReference>
<evidence type="ECO:0000313" key="3">
    <source>
        <dbReference type="EMBL" id="RVU20633.1"/>
    </source>
</evidence>
<dbReference type="SUPFAM" id="SSF89447">
    <property type="entry name" value="AbrB/MazE/MraZ-like"/>
    <property type="match status" value="1"/>
</dbReference>
<dbReference type="SMART" id="SM00966">
    <property type="entry name" value="SpoVT_AbrB"/>
    <property type="match status" value="1"/>
</dbReference>
<reference evidence="3 4" key="1">
    <citation type="submission" date="2019-01" db="EMBL/GenBank/DDBJ databases">
        <authorList>
            <person name="Chen W.-M."/>
        </authorList>
    </citation>
    <scope>NUCLEOTIDE SEQUENCE [LARGE SCALE GENOMIC DNA]</scope>
    <source>
        <strain evidence="3 4">TER-1</strain>
    </source>
</reference>
<comment type="caution">
    <text evidence="3">The sequence shown here is derived from an EMBL/GenBank/DDBJ whole genome shotgun (WGS) entry which is preliminary data.</text>
</comment>
<keyword evidence="4" id="KW-1185">Reference proteome</keyword>
<dbReference type="GO" id="GO:0097351">
    <property type="term" value="F:toxin sequestering activity"/>
    <property type="evidence" value="ECO:0007669"/>
    <property type="project" value="InterPro"/>
</dbReference>
<dbReference type="GO" id="GO:0003700">
    <property type="term" value="F:DNA-binding transcription factor activity"/>
    <property type="evidence" value="ECO:0007669"/>
    <property type="project" value="InterPro"/>
</dbReference>
<dbReference type="OrthoDB" id="9809003at2"/>
<proteinExistence type="predicted"/>
<dbReference type="InterPro" id="IPR037914">
    <property type="entry name" value="SpoVT-AbrB_sf"/>
</dbReference>
<keyword evidence="1" id="KW-0238">DNA-binding</keyword>
<accession>A0A3S2YW38</accession>
<dbReference type="RefSeq" id="WP_127727608.1">
    <property type="nucleotide sequence ID" value="NZ_SACP01000003.1"/>
</dbReference>
<dbReference type="GO" id="GO:0001558">
    <property type="term" value="P:regulation of cell growth"/>
    <property type="evidence" value="ECO:0007669"/>
    <property type="project" value="InterPro"/>
</dbReference>
<dbReference type="AlphaFoldDB" id="A0A3S2YW38"/>
<gene>
    <name evidence="3" type="ORF">EOE48_04600</name>
</gene>
<dbReference type="PROSITE" id="PS51740">
    <property type="entry name" value="SPOVT_ABRB"/>
    <property type="match status" value="1"/>
</dbReference>
<evidence type="ECO:0000259" key="2">
    <source>
        <dbReference type="PROSITE" id="PS51740"/>
    </source>
</evidence>
<dbReference type="GO" id="GO:0003677">
    <property type="term" value="F:DNA binding"/>
    <property type="evidence" value="ECO:0007669"/>
    <property type="project" value="UniProtKB-UniRule"/>
</dbReference>
<dbReference type="EMBL" id="SACP01000003">
    <property type="protein sequence ID" value="RVU20633.1"/>
    <property type="molecule type" value="Genomic_DNA"/>
</dbReference>
<dbReference type="Pfam" id="PF15937">
    <property type="entry name" value="PrlF_antitoxin"/>
    <property type="match status" value="1"/>
</dbReference>
<organism evidence="3 4">
    <name type="scientific">Methylobacterium oryzihabitans</name>
    <dbReference type="NCBI Taxonomy" id="2499852"/>
    <lineage>
        <taxon>Bacteria</taxon>
        <taxon>Pseudomonadati</taxon>
        <taxon>Pseudomonadota</taxon>
        <taxon>Alphaproteobacteria</taxon>
        <taxon>Hyphomicrobiales</taxon>
        <taxon>Methylobacteriaceae</taxon>
        <taxon>Methylobacterium</taxon>
    </lineage>
</organism>
<protein>
    <submittedName>
        <fullName evidence="3">AbrB family transcriptional regulator</fullName>
    </submittedName>
</protein>
<dbReference type="Proteomes" id="UP000286997">
    <property type="component" value="Unassembled WGS sequence"/>
</dbReference>
<evidence type="ECO:0000256" key="1">
    <source>
        <dbReference type="PROSITE-ProRule" id="PRU01076"/>
    </source>
</evidence>
<dbReference type="InterPro" id="IPR031848">
    <property type="entry name" value="PrlF_antitoxin"/>
</dbReference>
<sequence>MAILVRERSRITAKGQTTVPKAVRQALGVGYGGEIDYVVDETGRVSLVRAEEETDPVIDGFLTFLAQDMTRNPSHIAAFPTELAERMAALMAGMTVDLDEEIDGPVTL</sequence>
<dbReference type="InterPro" id="IPR007159">
    <property type="entry name" value="SpoVT-AbrB_dom"/>
</dbReference>